<evidence type="ECO:0000313" key="7">
    <source>
        <dbReference type="EMBL" id="CAH3147729.1"/>
    </source>
</evidence>
<reference evidence="7 8" key="1">
    <citation type="submission" date="2022-05" db="EMBL/GenBank/DDBJ databases">
        <authorList>
            <consortium name="Genoscope - CEA"/>
            <person name="William W."/>
        </authorList>
    </citation>
    <scope>NUCLEOTIDE SEQUENCE [LARGE SCALE GENOMIC DNA]</scope>
</reference>
<dbReference type="SUPFAM" id="SSF82895">
    <property type="entry name" value="TSP-1 type 1 repeat"/>
    <property type="match status" value="1"/>
</dbReference>
<dbReference type="GO" id="GO:0007399">
    <property type="term" value="P:nervous system development"/>
    <property type="evidence" value="ECO:0007669"/>
    <property type="project" value="UniProtKB-KW"/>
</dbReference>
<dbReference type="GO" id="GO:0005886">
    <property type="term" value="C:plasma membrane"/>
    <property type="evidence" value="ECO:0007669"/>
    <property type="project" value="TreeGrafter"/>
</dbReference>
<keyword evidence="3" id="KW-1015">Disulfide bond</keyword>
<dbReference type="PANTHER" id="PTHR11036">
    <property type="entry name" value="SEMAPHORIN"/>
    <property type="match status" value="1"/>
</dbReference>
<dbReference type="InterPro" id="IPR036383">
    <property type="entry name" value="TSP1_rpt_sf"/>
</dbReference>
<evidence type="ECO:0000256" key="2">
    <source>
        <dbReference type="ARBA" id="ARBA00022902"/>
    </source>
</evidence>
<protein>
    <recommendedName>
        <fullName evidence="6">Sema domain-containing protein</fullName>
    </recommendedName>
</protein>
<sequence>GFCIWNNTKEDGRVFRGTINVATRLSMIHSKSFKPRIGELATDFTSERDLYFDVHFVKSFIIGNYVYVFFREGTLECASCGKYKVSRVARVCKGDYGGQFKLRKFFITYQKAKLICSDGGEYPVYFNEIQDVWWDSETNLFHAIFTSHPNGPPSSAICVYNLTDVNHVFHTSPLKSREAGSGKWVTLENKFRKYFEGCKINKTYLIPKPRPVPDGLMGTKNMLFKVYRDLLHDPLMRDPVLPTSLDSVQNQGNKAWFVKDGIRMTAIVLDKVGERTVVYTSTDRGSVLKISQVAGLLQPCLLTEIDLFPINRQEVIKAMTIDPKQRVLYLGSDTALKKLRLKQCGNHTDRRSCSSAIDPHCTWMKKTRHCVSVLSLREELGKGWSTCPKKKELIAWSPWKTCEGSDGNLCRCQARPCQDRQNSSCQGGYELRFENCTVDINVGWEGREEWEKYGVQHGNWGAWDTWTDCETKPWVGVRKRTRNCTNPVPRRGGRPCVGEAVQYESCNLGKHAVSGRRTDTVAVAIGLIIGVVLIILVVPGYCYLTRKQQEQPTSYDVPKTPSRSSLNSD</sequence>
<dbReference type="GO" id="GO:0045499">
    <property type="term" value="F:chemorepellent activity"/>
    <property type="evidence" value="ECO:0007669"/>
    <property type="project" value="TreeGrafter"/>
</dbReference>
<dbReference type="InterPro" id="IPR000884">
    <property type="entry name" value="TSP1_rpt"/>
</dbReference>
<dbReference type="PRINTS" id="PR01705">
    <property type="entry name" value="TSP1REPEAT"/>
</dbReference>
<keyword evidence="8" id="KW-1185">Reference proteome</keyword>
<dbReference type="InterPro" id="IPR027231">
    <property type="entry name" value="Semaphorin"/>
</dbReference>
<dbReference type="Pfam" id="PF00090">
    <property type="entry name" value="TSP_1"/>
    <property type="match status" value="1"/>
</dbReference>
<evidence type="ECO:0000313" key="8">
    <source>
        <dbReference type="Proteomes" id="UP001159428"/>
    </source>
</evidence>
<keyword evidence="5" id="KW-0812">Transmembrane</keyword>
<dbReference type="PANTHER" id="PTHR11036:SF127">
    <property type="entry name" value="SEMAPHORIN-1A"/>
    <property type="match status" value="1"/>
</dbReference>
<dbReference type="Pfam" id="PF01403">
    <property type="entry name" value="Sema"/>
    <property type="match status" value="1"/>
</dbReference>
<evidence type="ECO:0000256" key="5">
    <source>
        <dbReference type="SAM" id="Phobius"/>
    </source>
</evidence>
<dbReference type="PROSITE" id="PS50092">
    <property type="entry name" value="TSP1"/>
    <property type="match status" value="1"/>
</dbReference>
<dbReference type="PROSITE" id="PS51004">
    <property type="entry name" value="SEMA"/>
    <property type="match status" value="1"/>
</dbReference>
<accession>A0AAU9XHI4</accession>
<dbReference type="GO" id="GO:0030215">
    <property type="term" value="F:semaphorin receptor binding"/>
    <property type="evidence" value="ECO:0007669"/>
    <property type="project" value="InterPro"/>
</dbReference>
<evidence type="ECO:0000256" key="1">
    <source>
        <dbReference type="ARBA" id="ARBA00004167"/>
    </source>
</evidence>
<feature type="domain" description="Sema" evidence="6">
    <location>
        <begin position="1"/>
        <end position="341"/>
    </location>
</feature>
<feature type="non-terminal residue" evidence="7">
    <location>
        <position position="1"/>
    </location>
</feature>
<feature type="transmembrane region" description="Helical" evidence="5">
    <location>
        <begin position="521"/>
        <end position="544"/>
    </location>
</feature>
<dbReference type="GO" id="GO:0030335">
    <property type="term" value="P:positive regulation of cell migration"/>
    <property type="evidence" value="ECO:0007669"/>
    <property type="project" value="TreeGrafter"/>
</dbReference>
<dbReference type="Gene3D" id="2.130.10.10">
    <property type="entry name" value="YVTN repeat-like/Quinoprotein amine dehydrogenase"/>
    <property type="match status" value="1"/>
</dbReference>
<keyword evidence="5" id="KW-1133">Transmembrane helix</keyword>
<dbReference type="InterPro" id="IPR001627">
    <property type="entry name" value="Semap_dom"/>
</dbReference>
<dbReference type="SMART" id="SM00630">
    <property type="entry name" value="Sema"/>
    <property type="match status" value="1"/>
</dbReference>
<comment type="caution">
    <text evidence="7">The sequence shown here is derived from an EMBL/GenBank/DDBJ whole genome shotgun (WGS) entry which is preliminary data.</text>
</comment>
<dbReference type="Proteomes" id="UP001159428">
    <property type="component" value="Unassembled WGS sequence"/>
</dbReference>
<dbReference type="EMBL" id="CALNXJ010000043">
    <property type="protein sequence ID" value="CAH3147729.1"/>
    <property type="molecule type" value="Genomic_DNA"/>
</dbReference>
<dbReference type="SUPFAM" id="SSF101912">
    <property type="entry name" value="Sema domain"/>
    <property type="match status" value="1"/>
</dbReference>
<comment type="subcellular location">
    <subcellularLocation>
        <location evidence="1">Membrane</location>
        <topology evidence="1">Single-pass membrane protein</topology>
    </subcellularLocation>
</comment>
<dbReference type="InterPro" id="IPR015943">
    <property type="entry name" value="WD40/YVTN_repeat-like_dom_sf"/>
</dbReference>
<gene>
    <name evidence="7" type="ORF">PMEA_00023599</name>
</gene>
<dbReference type="AlphaFoldDB" id="A0AAU9XHI4"/>
<comment type="caution">
    <text evidence="4">Lacks conserved residue(s) required for the propagation of feature annotation.</text>
</comment>
<dbReference type="InterPro" id="IPR036352">
    <property type="entry name" value="Semap_dom_sf"/>
</dbReference>
<dbReference type="Gene3D" id="2.20.100.10">
    <property type="entry name" value="Thrombospondin type-1 (TSP1) repeat"/>
    <property type="match status" value="1"/>
</dbReference>
<dbReference type="FunFam" id="2.20.100.10:FF:000001">
    <property type="entry name" value="semaphorin-5A isoform X1"/>
    <property type="match status" value="1"/>
</dbReference>
<evidence type="ECO:0000259" key="6">
    <source>
        <dbReference type="PROSITE" id="PS51004"/>
    </source>
</evidence>
<keyword evidence="2" id="KW-0524">Neurogenesis</keyword>
<proteinExistence type="predicted"/>
<evidence type="ECO:0000256" key="3">
    <source>
        <dbReference type="ARBA" id="ARBA00023157"/>
    </source>
</evidence>
<evidence type="ECO:0000256" key="4">
    <source>
        <dbReference type="PROSITE-ProRule" id="PRU00352"/>
    </source>
</evidence>
<keyword evidence="5" id="KW-0472">Membrane</keyword>
<dbReference type="SUPFAM" id="SSF103575">
    <property type="entry name" value="Plexin repeat"/>
    <property type="match status" value="1"/>
</dbReference>
<name>A0AAU9XHI4_9CNID</name>
<organism evidence="7 8">
    <name type="scientific">Pocillopora meandrina</name>
    <dbReference type="NCBI Taxonomy" id="46732"/>
    <lineage>
        <taxon>Eukaryota</taxon>
        <taxon>Metazoa</taxon>
        <taxon>Cnidaria</taxon>
        <taxon>Anthozoa</taxon>
        <taxon>Hexacorallia</taxon>
        <taxon>Scleractinia</taxon>
        <taxon>Astrocoeniina</taxon>
        <taxon>Pocilloporidae</taxon>
        <taxon>Pocillopora</taxon>
    </lineage>
</organism>